<dbReference type="InterPro" id="IPR010982">
    <property type="entry name" value="Lambda_DNA-bd_dom_sf"/>
</dbReference>
<feature type="domain" description="HTH cro/C1-type" evidence="1">
    <location>
        <begin position="43"/>
        <end position="101"/>
    </location>
</feature>
<dbReference type="GO" id="GO:0003677">
    <property type="term" value="F:DNA binding"/>
    <property type="evidence" value="ECO:0007669"/>
    <property type="project" value="InterPro"/>
</dbReference>
<dbReference type="EMBL" id="FNNH01000001">
    <property type="protein sequence ID" value="SDW00289.1"/>
    <property type="molecule type" value="Genomic_DNA"/>
</dbReference>
<dbReference type="SMART" id="SM00530">
    <property type="entry name" value="HTH_XRE"/>
    <property type="match status" value="1"/>
</dbReference>
<dbReference type="RefSeq" id="WP_074664727.1">
    <property type="nucleotide sequence ID" value="NZ_FNNH01000001.1"/>
</dbReference>
<evidence type="ECO:0000313" key="3">
    <source>
        <dbReference type="Proteomes" id="UP000183454"/>
    </source>
</evidence>
<dbReference type="Gene3D" id="1.10.260.40">
    <property type="entry name" value="lambda repressor-like DNA-binding domains"/>
    <property type="match status" value="1"/>
</dbReference>
<reference evidence="2 3" key="1">
    <citation type="submission" date="2016-10" db="EMBL/GenBank/DDBJ databases">
        <authorList>
            <person name="de Groot N.N."/>
        </authorList>
    </citation>
    <scope>NUCLEOTIDE SEQUENCE [LARGE SCALE GENOMIC DNA]</scope>
    <source>
        <strain evidence="2 3">Nm110</strain>
    </source>
</reference>
<dbReference type="CDD" id="cd00093">
    <property type="entry name" value="HTH_XRE"/>
    <property type="match status" value="1"/>
</dbReference>
<name>A0A1H2Q1E9_9PROT</name>
<proteinExistence type="predicted"/>
<protein>
    <recommendedName>
        <fullName evidence="1">HTH cro/C1-type domain-containing protein</fullName>
    </recommendedName>
</protein>
<dbReference type="SUPFAM" id="SSF47413">
    <property type="entry name" value="lambda repressor-like DNA-binding domains"/>
    <property type="match status" value="1"/>
</dbReference>
<dbReference type="Proteomes" id="UP000183454">
    <property type="component" value="Unassembled WGS sequence"/>
</dbReference>
<gene>
    <name evidence="2" type="ORF">SAMN05421882_1001147</name>
</gene>
<sequence length="103" mass="11640">MANKRTSPTMTYAEMREKMLSYPAVRAEVERLEREERPMLAAILNARKEAELTQEQIAERMSTKATADARLKNALVTGEPSPSLNILRKYAAALGKKLEVRFS</sequence>
<dbReference type="InterPro" id="IPR001387">
    <property type="entry name" value="Cro/C1-type_HTH"/>
</dbReference>
<accession>A0A1H2Q1E9</accession>
<dbReference type="PROSITE" id="PS50943">
    <property type="entry name" value="HTH_CROC1"/>
    <property type="match status" value="1"/>
</dbReference>
<evidence type="ECO:0000313" key="2">
    <source>
        <dbReference type="EMBL" id="SDW00289.1"/>
    </source>
</evidence>
<dbReference type="AlphaFoldDB" id="A0A1H2Q1E9"/>
<organism evidence="2 3">
    <name type="scientific">Nitrosomonas communis</name>
    <dbReference type="NCBI Taxonomy" id="44574"/>
    <lineage>
        <taxon>Bacteria</taxon>
        <taxon>Pseudomonadati</taxon>
        <taxon>Pseudomonadota</taxon>
        <taxon>Betaproteobacteria</taxon>
        <taxon>Nitrosomonadales</taxon>
        <taxon>Nitrosomonadaceae</taxon>
        <taxon>Nitrosomonas</taxon>
    </lineage>
</organism>
<evidence type="ECO:0000259" key="1">
    <source>
        <dbReference type="PROSITE" id="PS50943"/>
    </source>
</evidence>